<gene>
    <name evidence="1" type="ORF">BDN71DRAFT_1448453</name>
</gene>
<name>A0A9P5ZYM6_PLEER</name>
<evidence type="ECO:0000313" key="2">
    <source>
        <dbReference type="Proteomes" id="UP000807025"/>
    </source>
</evidence>
<organism evidence="1 2">
    <name type="scientific">Pleurotus eryngii</name>
    <name type="common">Boletus of the steppes</name>
    <dbReference type="NCBI Taxonomy" id="5323"/>
    <lineage>
        <taxon>Eukaryota</taxon>
        <taxon>Fungi</taxon>
        <taxon>Dikarya</taxon>
        <taxon>Basidiomycota</taxon>
        <taxon>Agaricomycotina</taxon>
        <taxon>Agaricomycetes</taxon>
        <taxon>Agaricomycetidae</taxon>
        <taxon>Agaricales</taxon>
        <taxon>Pleurotineae</taxon>
        <taxon>Pleurotaceae</taxon>
        <taxon>Pleurotus</taxon>
    </lineage>
</organism>
<comment type="caution">
    <text evidence="1">The sequence shown here is derived from an EMBL/GenBank/DDBJ whole genome shotgun (WGS) entry which is preliminary data.</text>
</comment>
<dbReference type="AlphaFoldDB" id="A0A9P5ZYM6"/>
<dbReference type="Proteomes" id="UP000807025">
    <property type="component" value="Unassembled WGS sequence"/>
</dbReference>
<evidence type="ECO:0000313" key="1">
    <source>
        <dbReference type="EMBL" id="KAF9494699.1"/>
    </source>
</evidence>
<sequence>MSGSKIRMLATSMNFDKRQAHRGLGTLNQFTGNDLVRLLLPPQPYPDLGTAFERICSGYGLSQGEVVR</sequence>
<proteinExistence type="predicted"/>
<protein>
    <submittedName>
        <fullName evidence="1">Uncharacterized protein</fullName>
    </submittedName>
</protein>
<reference evidence="1" key="1">
    <citation type="submission" date="2020-11" db="EMBL/GenBank/DDBJ databases">
        <authorList>
            <consortium name="DOE Joint Genome Institute"/>
            <person name="Ahrendt S."/>
            <person name="Riley R."/>
            <person name="Andreopoulos W."/>
            <person name="Labutti K."/>
            <person name="Pangilinan J."/>
            <person name="Ruiz-Duenas F.J."/>
            <person name="Barrasa J.M."/>
            <person name="Sanchez-Garcia M."/>
            <person name="Camarero S."/>
            <person name="Miyauchi S."/>
            <person name="Serrano A."/>
            <person name="Linde D."/>
            <person name="Babiker R."/>
            <person name="Drula E."/>
            <person name="Ayuso-Fernandez I."/>
            <person name="Pacheco R."/>
            <person name="Padilla G."/>
            <person name="Ferreira P."/>
            <person name="Barriuso J."/>
            <person name="Kellner H."/>
            <person name="Castanera R."/>
            <person name="Alfaro M."/>
            <person name="Ramirez L."/>
            <person name="Pisabarro A.G."/>
            <person name="Kuo A."/>
            <person name="Tritt A."/>
            <person name="Lipzen A."/>
            <person name="He G."/>
            <person name="Yan M."/>
            <person name="Ng V."/>
            <person name="Cullen D."/>
            <person name="Martin F."/>
            <person name="Rosso M.-N."/>
            <person name="Henrissat B."/>
            <person name="Hibbett D."/>
            <person name="Martinez A.T."/>
            <person name="Grigoriev I.V."/>
        </authorList>
    </citation>
    <scope>NUCLEOTIDE SEQUENCE</scope>
    <source>
        <strain evidence="1">ATCC 90797</strain>
    </source>
</reference>
<accession>A0A9P5ZYM6</accession>
<keyword evidence="2" id="KW-1185">Reference proteome</keyword>
<dbReference type="EMBL" id="MU154569">
    <property type="protein sequence ID" value="KAF9494699.1"/>
    <property type="molecule type" value="Genomic_DNA"/>
</dbReference>